<dbReference type="Gene3D" id="3.30.420.10">
    <property type="entry name" value="Ribonuclease H-like superfamily/Ribonuclease H"/>
    <property type="match status" value="1"/>
</dbReference>
<evidence type="ECO:0000256" key="5">
    <source>
        <dbReference type="ARBA" id="ARBA00022695"/>
    </source>
</evidence>
<dbReference type="Pfam" id="PF03104">
    <property type="entry name" value="DNA_pol_B_exo1"/>
    <property type="match status" value="1"/>
</dbReference>
<dbReference type="Proteomes" id="UP000214353">
    <property type="component" value="Segment"/>
</dbReference>
<feature type="domain" description="DNA-directed DNA polymerase family B multifunctional" evidence="10">
    <location>
        <begin position="549"/>
        <end position="912"/>
    </location>
</feature>
<evidence type="ECO:0000256" key="6">
    <source>
        <dbReference type="ARBA" id="ARBA00022932"/>
    </source>
</evidence>
<dbReference type="Gene3D" id="1.10.287.690">
    <property type="entry name" value="Helix hairpin bin"/>
    <property type="match status" value="1"/>
</dbReference>
<keyword evidence="13" id="KW-1185">Reference proteome</keyword>
<keyword evidence="7" id="KW-0235">DNA replication</keyword>
<reference evidence="12 13" key="1">
    <citation type="journal article" date="2009" name="BMC Genomics">
        <title>Genomic sequence, organization and characteristics of a new nucleopolyhedrovirus isolated from Clanis bilineata larva.</title>
        <authorList>
            <person name="Zhu S.Y."/>
            <person name="Yi J.P."/>
            <person name="Shen W.D."/>
            <person name="Wang L.Q."/>
            <person name="He H.G."/>
            <person name="Wang Y."/>
            <person name="Li B."/>
            <person name="Wang W.B."/>
        </authorList>
    </citation>
    <scope>NUCLEOTIDE SEQUENCE [LARGE SCALE GENOMIC DNA]</scope>
    <source>
        <strain evidence="12">DZ1</strain>
    </source>
</reference>
<dbReference type="InterPro" id="IPR042087">
    <property type="entry name" value="DNA_pol_B_thumb"/>
</dbReference>
<comment type="catalytic activity">
    <reaction evidence="9">
        <text>DNA(n) + a 2'-deoxyribonucleoside 5'-triphosphate = DNA(n+1) + diphosphate</text>
        <dbReference type="Rhea" id="RHEA:22508"/>
        <dbReference type="Rhea" id="RHEA-COMP:17339"/>
        <dbReference type="Rhea" id="RHEA-COMP:17340"/>
        <dbReference type="ChEBI" id="CHEBI:33019"/>
        <dbReference type="ChEBI" id="CHEBI:61560"/>
        <dbReference type="ChEBI" id="CHEBI:173112"/>
        <dbReference type="EC" id="2.7.7.7"/>
    </reaction>
</comment>
<dbReference type="GeneID" id="5141917"/>
<dbReference type="GO" id="GO:0003887">
    <property type="term" value="F:DNA-directed DNA polymerase activity"/>
    <property type="evidence" value="ECO:0007669"/>
    <property type="project" value="UniProtKB-KW"/>
</dbReference>
<feature type="domain" description="DNA-directed DNA polymerase family B exonuclease" evidence="11">
    <location>
        <begin position="146"/>
        <end position="379"/>
    </location>
</feature>
<keyword evidence="7" id="KW-1194">Viral DNA replication</keyword>
<dbReference type="OrthoDB" id="165at10239"/>
<evidence type="ECO:0000256" key="9">
    <source>
        <dbReference type="ARBA" id="ARBA00049244"/>
    </source>
</evidence>
<dbReference type="PANTHER" id="PTHR10322">
    <property type="entry name" value="DNA POLYMERASE CATALYTIC SUBUNIT"/>
    <property type="match status" value="1"/>
</dbReference>
<dbReference type="Pfam" id="PF00136">
    <property type="entry name" value="DNA_pol_B"/>
    <property type="match status" value="1"/>
</dbReference>
<evidence type="ECO:0000256" key="2">
    <source>
        <dbReference type="ARBA" id="ARBA00005755"/>
    </source>
</evidence>
<keyword evidence="4" id="KW-0808">Transferase</keyword>
<organism evidence="12 13">
    <name type="scientific">Clanis bilineata nucleopolyhedrovirus</name>
    <dbReference type="NCBI Taxonomy" id="1307957"/>
    <lineage>
        <taxon>Viruses</taxon>
        <taxon>Viruses incertae sedis</taxon>
        <taxon>Naldaviricetes</taxon>
        <taxon>Lefavirales</taxon>
        <taxon>Baculoviridae</taxon>
        <taxon>Alphabaculovirus</taxon>
        <taxon>Alphabaculovirus clabilineatae</taxon>
    </lineage>
</organism>
<name>Q0N434_9ABAC</name>
<protein>
    <recommendedName>
        <fullName evidence="3">DNA-directed DNA polymerase</fullName>
        <ecNumber evidence="3">2.7.7.7</ecNumber>
    </recommendedName>
</protein>
<dbReference type="SUPFAM" id="SSF53098">
    <property type="entry name" value="Ribonuclease H-like"/>
    <property type="match status" value="1"/>
</dbReference>
<evidence type="ECO:0000256" key="7">
    <source>
        <dbReference type="ARBA" id="ARBA00023109"/>
    </source>
</evidence>
<dbReference type="GO" id="GO:0003677">
    <property type="term" value="F:DNA binding"/>
    <property type="evidence" value="ECO:0007669"/>
    <property type="project" value="UniProtKB-KW"/>
</dbReference>
<dbReference type="EC" id="2.7.7.7" evidence="3"/>
<dbReference type="GO" id="GO:0006261">
    <property type="term" value="P:DNA-templated DNA replication"/>
    <property type="evidence" value="ECO:0007669"/>
    <property type="project" value="TreeGrafter"/>
</dbReference>
<dbReference type="Gene3D" id="3.90.1600.10">
    <property type="entry name" value="Palm domain of DNA polymerase"/>
    <property type="match status" value="1"/>
</dbReference>
<dbReference type="InterPro" id="IPR023211">
    <property type="entry name" value="DNA_pol_palm_dom_sf"/>
</dbReference>
<evidence type="ECO:0000259" key="11">
    <source>
        <dbReference type="Pfam" id="PF03104"/>
    </source>
</evidence>
<dbReference type="InterPro" id="IPR043502">
    <property type="entry name" value="DNA/RNA_pol_sf"/>
</dbReference>
<dbReference type="SUPFAM" id="SSF56672">
    <property type="entry name" value="DNA/RNA polymerases"/>
    <property type="match status" value="1"/>
</dbReference>
<dbReference type="InterPro" id="IPR006134">
    <property type="entry name" value="DNA-dir_DNA_pol_B_multi_dom"/>
</dbReference>
<dbReference type="GO" id="GO:0039693">
    <property type="term" value="P:viral DNA genome replication"/>
    <property type="evidence" value="ECO:0007669"/>
    <property type="project" value="UniProtKB-KW"/>
</dbReference>
<evidence type="ECO:0000256" key="3">
    <source>
        <dbReference type="ARBA" id="ARBA00012417"/>
    </source>
</evidence>
<dbReference type="InterPro" id="IPR012337">
    <property type="entry name" value="RNaseH-like_sf"/>
</dbReference>
<evidence type="ECO:0000313" key="13">
    <source>
        <dbReference type="Proteomes" id="UP000214353"/>
    </source>
</evidence>
<evidence type="ECO:0000256" key="8">
    <source>
        <dbReference type="ARBA" id="ARBA00023125"/>
    </source>
</evidence>
<accession>Q0N434</accession>
<dbReference type="PRINTS" id="PR00106">
    <property type="entry name" value="DNAPOLB"/>
</dbReference>
<dbReference type="InterPro" id="IPR006172">
    <property type="entry name" value="DNA-dir_DNA_pol_B"/>
</dbReference>
<sequence length="1060" mass="123354">MEKESVGVLLNSAINLMKWEELVNYLRKSTIRKGWVNIDPVDVFRITKMMYKDNYLILFLSGYVSDDPNRLYQFYAENKCDLYSYRMCYKDHASNVCFNKCQSYKAFVMPGVPGVYTHKHNIIKYKRDNNSHKHDKNCLDNFMRDINRVHMQTDFIEGQYVRFKTKQKCLNNRLKCFVNDVDAFKDIFEVVNVELLTREILPVIACYDIETHSNGQRFSSAIHDHVMSIGVVCRRDKKSLRMCLYYNPNCHGFDRNLIVDKFENIVAVKFESEISMLTAFFDLLPLLNIDYLLDYNGDKFDLPFIIDRIKILSKTPMSLMKIRRYDLPSVDIETQQLCDKFSNRLDNHLFTYYIHVDLYQFLSSDVEFNDVENFQLNTVAEHYLKQKKKDLKISDMLQLYNEGEMKEIILYNVQDCVLPIELFVKLEIMDFLYSQCMLLYLCTDDLLKNISHKISLVFFYLAINNTKNVNGQTVADPYFFNKYDLTVTSGRKRSWQESSSSTSSSSLSTSVDYNESTSAGNMVDLTQLCRKPIPVSMVPSNSVKLCASRQNCVYKGGKVLSPVPGYKKWVVTLDFNSLYPTIMMYEGVCLTNVCIAEDNNVYLVKNLEAITPKLLRNLLELRSKYKARRDQYQPGTFQYNLYDKTQNAVKRIANSIYGYFGIFFKVLANYITKIGRSKLSEAIKKIEAMSDNQTILSKCNLSTVKFQVIYGDTDSSFIQVGFNEDEIAPDQRYKVIGKIVNNYVLKQLNGGWVGYKMALENIIPSLILLKKKKYCYLNTDDRIKYKGWLVKKDMPLFMRKTFRAVVDSYLRDHSVACGLNTLADLMIKYYQEFGKDLNSLSDYSFSMSYNENPTKNSKKKNDNSTNVARKAPITIAKHCREILASSGVDFLPGTGDRIPYLLIDIKEKITQKAYPLKLFNPQSASHRISWLKHMSILCNFMNELMFVFGDRDEFEYYFSQICSVYMSRQVYDVKYPVLTPLRKSNKLKKINNDDVDDDLLDHDIANNNVNETNDVDDEDDEENNCSSEGNCSMQFSMYVRKPKCVKIYFKKPCPECQRMC</sequence>
<evidence type="ECO:0000259" key="10">
    <source>
        <dbReference type="Pfam" id="PF00136"/>
    </source>
</evidence>
<comment type="similarity">
    <text evidence="2">Belongs to the DNA polymerase type-B family.</text>
</comment>
<dbReference type="SMART" id="SM00486">
    <property type="entry name" value="POLBc"/>
    <property type="match status" value="1"/>
</dbReference>
<evidence type="ECO:0000256" key="4">
    <source>
        <dbReference type="ARBA" id="ARBA00022679"/>
    </source>
</evidence>
<dbReference type="RefSeq" id="YP_717605.1">
    <property type="nucleotide sequence ID" value="NC_008293.1"/>
</dbReference>
<keyword evidence="6" id="KW-0239">DNA-directed DNA polymerase</keyword>
<dbReference type="KEGG" id="vg:5141917"/>
<dbReference type="GO" id="GO:0000166">
    <property type="term" value="F:nucleotide binding"/>
    <property type="evidence" value="ECO:0007669"/>
    <property type="project" value="InterPro"/>
</dbReference>
<evidence type="ECO:0000256" key="1">
    <source>
        <dbReference type="ARBA" id="ARBA00002701"/>
    </source>
</evidence>
<dbReference type="InterPro" id="IPR006133">
    <property type="entry name" value="DNA-dir_DNA_pol_B_exonuc"/>
</dbReference>
<proteinExistence type="inferred from homology"/>
<dbReference type="EMBL" id="DQ504428">
    <property type="protein sequence ID" value="ABF47409.1"/>
    <property type="molecule type" value="Genomic_DNA"/>
</dbReference>
<dbReference type="Gene3D" id="1.10.132.60">
    <property type="entry name" value="DNA polymerase family B, C-terminal domain"/>
    <property type="match status" value="1"/>
</dbReference>
<keyword evidence="5" id="KW-0548">Nucleotidyltransferase</keyword>
<dbReference type="InterPro" id="IPR036397">
    <property type="entry name" value="RNaseH_sf"/>
</dbReference>
<dbReference type="PANTHER" id="PTHR10322:SF23">
    <property type="entry name" value="DNA POLYMERASE DELTA CATALYTIC SUBUNIT"/>
    <property type="match status" value="1"/>
</dbReference>
<comment type="function">
    <text evidence="1">Replicates the viral genome, host DNA polymerases cannot substitute for the viral enzyme in this process.</text>
</comment>
<keyword evidence="8" id="KW-0238">DNA-binding</keyword>
<evidence type="ECO:0000313" key="12">
    <source>
        <dbReference type="EMBL" id="ABF47409.1"/>
    </source>
</evidence>
<dbReference type="InterPro" id="IPR050240">
    <property type="entry name" value="DNA_pol_type-B"/>
</dbReference>